<reference evidence="1" key="1">
    <citation type="submission" date="2021-08" db="EMBL/GenBank/DDBJ databases">
        <title>Hoeflea bacterium WL0058 sp. nov., isolated from the sediment.</title>
        <authorList>
            <person name="Wang L."/>
            <person name="Zhang D."/>
        </authorList>
    </citation>
    <scope>NUCLEOTIDE SEQUENCE</scope>
    <source>
        <strain evidence="1">WL0058</strain>
    </source>
</reference>
<dbReference type="AlphaFoldDB" id="A0AAE3D0Y1"/>
<proteinExistence type="predicted"/>
<comment type="caution">
    <text evidence="1">The sequence shown here is derived from an EMBL/GenBank/DDBJ whole genome shotgun (WGS) entry which is preliminary data.</text>
</comment>
<name>A0AAE3D0Y1_9HYPH</name>
<evidence type="ECO:0000313" key="2">
    <source>
        <dbReference type="Proteomes" id="UP001196509"/>
    </source>
</evidence>
<keyword evidence="2" id="KW-1185">Reference proteome</keyword>
<organism evidence="1 2">
    <name type="scientific">Flavimaribacter sediminis</name>
    <dbReference type="NCBI Taxonomy" id="2865987"/>
    <lineage>
        <taxon>Bacteria</taxon>
        <taxon>Pseudomonadati</taxon>
        <taxon>Pseudomonadota</taxon>
        <taxon>Alphaproteobacteria</taxon>
        <taxon>Hyphomicrobiales</taxon>
        <taxon>Rhizobiaceae</taxon>
        <taxon>Flavimaribacter</taxon>
    </lineage>
</organism>
<evidence type="ECO:0000313" key="1">
    <source>
        <dbReference type="EMBL" id="MBW8638259.1"/>
    </source>
</evidence>
<sequence length="57" mass="6209">MAAGLAVAFVALAQSFALKPTAAFDQVDAYGANTVKKLWLVALYQLTHAIDRMTRLR</sequence>
<dbReference type="RefSeq" id="WP_220228898.1">
    <property type="nucleotide sequence ID" value="NZ_JAICBX010000002.1"/>
</dbReference>
<accession>A0AAE3D0Y1</accession>
<dbReference type="Proteomes" id="UP001196509">
    <property type="component" value="Unassembled WGS sequence"/>
</dbReference>
<protein>
    <submittedName>
        <fullName evidence="1">Uncharacterized protein</fullName>
    </submittedName>
</protein>
<dbReference type="EMBL" id="JAICBX010000002">
    <property type="protein sequence ID" value="MBW8638259.1"/>
    <property type="molecule type" value="Genomic_DNA"/>
</dbReference>
<gene>
    <name evidence="1" type="ORF">K1W69_13770</name>
</gene>